<evidence type="ECO:0000313" key="2">
    <source>
        <dbReference type="Proteomes" id="UP000658131"/>
    </source>
</evidence>
<proteinExistence type="predicted"/>
<dbReference type="Proteomes" id="UP000658131">
    <property type="component" value="Unassembled WGS sequence"/>
</dbReference>
<reference evidence="1 2" key="1">
    <citation type="submission" date="2020-08" db="EMBL/GenBank/DDBJ databases">
        <title>Genome public.</title>
        <authorList>
            <person name="Liu C."/>
            <person name="Sun Q."/>
        </authorList>
    </citation>
    <scope>NUCLEOTIDE SEQUENCE [LARGE SCALE GENOMIC DNA]</scope>
    <source>
        <strain evidence="1 2">BX1</strain>
    </source>
</reference>
<dbReference type="RefSeq" id="WP_262398524.1">
    <property type="nucleotide sequence ID" value="NZ_JACRTB010000001.1"/>
</dbReference>
<dbReference type="PANTHER" id="PTHR43300:SF4">
    <property type="entry name" value="ACYL-[ACYL-CARRIER-PROTEIN]--UDP-N-ACETYLGLUCOSAMINE O-ACYLTRANSFERASE"/>
    <property type="match status" value="1"/>
</dbReference>
<dbReference type="PANTHER" id="PTHR43300">
    <property type="entry name" value="ACETYLTRANSFERASE"/>
    <property type="match status" value="1"/>
</dbReference>
<dbReference type="InterPro" id="IPR050179">
    <property type="entry name" value="Trans_hexapeptide_repeat"/>
</dbReference>
<dbReference type="Gene3D" id="2.160.10.10">
    <property type="entry name" value="Hexapeptide repeat proteins"/>
    <property type="match status" value="1"/>
</dbReference>
<dbReference type="InterPro" id="IPR011004">
    <property type="entry name" value="Trimer_LpxA-like_sf"/>
</dbReference>
<dbReference type="EMBL" id="JACRTB010000001">
    <property type="protein sequence ID" value="MBC8574827.1"/>
    <property type="molecule type" value="Genomic_DNA"/>
</dbReference>
<organism evidence="1 2">
    <name type="scientific">Yanshouia hominis</name>
    <dbReference type="NCBI Taxonomy" id="2763673"/>
    <lineage>
        <taxon>Bacteria</taxon>
        <taxon>Bacillati</taxon>
        <taxon>Bacillota</taxon>
        <taxon>Clostridia</taxon>
        <taxon>Eubacteriales</taxon>
        <taxon>Oscillospiraceae</taxon>
        <taxon>Yanshouia</taxon>
    </lineage>
</organism>
<dbReference type="SUPFAM" id="SSF51161">
    <property type="entry name" value="Trimeric LpxA-like enzymes"/>
    <property type="match status" value="1"/>
</dbReference>
<keyword evidence="2" id="KW-1185">Reference proteome</keyword>
<protein>
    <submittedName>
        <fullName evidence="1">N-acetyltransferase</fullName>
    </submittedName>
</protein>
<gene>
    <name evidence="1" type="ORF">H8717_00160</name>
</gene>
<accession>A0ABR7NG62</accession>
<dbReference type="CDD" id="cd03358">
    <property type="entry name" value="LbH_WxcM_N_like"/>
    <property type="match status" value="1"/>
</dbReference>
<evidence type="ECO:0000313" key="1">
    <source>
        <dbReference type="EMBL" id="MBC8574827.1"/>
    </source>
</evidence>
<comment type="caution">
    <text evidence="1">The sequence shown here is derived from an EMBL/GenBank/DDBJ whole genome shotgun (WGS) entry which is preliminary data.</text>
</comment>
<name>A0ABR7NG62_9FIRM</name>
<sequence length="204" mass="21833">MRDCFVHPTCVVEEGVRIGAGSRIWCFCHLQRGSAVGKWCSLGQNVNLGDRVKIGNFVKIQNNVSVYEGVELEDGVFCGPSCVFTNDLTPRSEYPKGRASYRKTLVRRGATIGANATVLCGNTVGRWAMVAAGAVVTHSLPDHALAAGNPARQVGWVCRCGKKLGPNLACAACGRRYRRNGPGLCETAEALAPDNSLEAVQEKP</sequence>